<protein>
    <submittedName>
        <fullName evidence="6">AraC family transcriptional regulator</fullName>
    </submittedName>
</protein>
<dbReference type="GO" id="GO:0003700">
    <property type="term" value="F:DNA-binding transcription factor activity"/>
    <property type="evidence" value="ECO:0007669"/>
    <property type="project" value="InterPro"/>
</dbReference>
<evidence type="ECO:0000256" key="4">
    <source>
        <dbReference type="ARBA" id="ARBA00023163"/>
    </source>
</evidence>
<reference evidence="6 7" key="1">
    <citation type="submission" date="2017-08" db="EMBL/GenBank/DDBJ databases">
        <title>Infants hospitalized years apart are colonized by the same room-sourced microbial strains.</title>
        <authorList>
            <person name="Brooks B."/>
            <person name="Olm M.R."/>
            <person name="Firek B.A."/>
            <person name="Baker R."/>
            <person name="Thomas B.C."/>
            <person name="Morowitz M.J."/>
            <person name="Banfield J.F."/>
        </authorList>
    </citation>
    <scope>NUCLEOTIDE SEQUENCE [LARGE SCALE GENOMIC DNA]</scope>
    <source>
        <strain evidence="6">S2_003_000_R2_11</strain>
    </source>
</reference>
<keyword evidence="3" id="KW-0010">Activator</keyword>
<evidence type="ECO:0000313" key="6">
    <source>
        <dbReference type="EMBL" id="PZQ97034.1"/>
    </source>
</evidence>
<evidence type="ECO:0000256" key="1">
    <source>
        <dbReference type="ARBA" id="ARBA00023015"/>
    </source>
</evidence>
<dbReference type="Pfam" id="PF12833">
    <property type="entry name" value="HTH_18"/>
    <property type="match status" value="1"/>
</dbReference>
<dbReference type="GO" id="GO:0043565">
    <property type="term" value="F:sequence-specific DNA binding"/>
    <property type="evidence" value="ECO:0007669"/>
    <property type="project" value="InterPro"/>
</dbReference>
<dbReference type="AlphaFoldDB" id="A0A2W5SAF1"/>
<evidence type="ECO:0000313" key="7">
    <source>
        <dbReference type="Proteomes" id="UP000248975"/>
    </source>
</evidence>
<accession>A0A2W5SAF1</accession>
<dbReference type="EMBL" id="QFQS01000003">
    <property type="protein sequence ID" value="PZQ97034.1"/>
    <property type="molecule type" value="Genomic_DNA"/>
</dbReference>
<dbReference type="InterPro" id="IPR018060">
    <property type="entry name" value="HTH_AraC"/>
</dbReference>
<dbReference type="Gene3D" id="1.10.10.60">
    <property type="entry name" value="Homeodomain-like"/>
    <property type="match status" value="1"/>
</dbReference>
<dbReference type="InterPro" id="IPR037923">
    <property type="entry name" value="HTH-like"/>
</dbReference>
<dbReference type="SUPFAM" id="SSF46689">
    <property type="entry name" value="Homeodomain-like"/>
    <property type="match status" value="2"/>
</dbReference>
<comment type="caution">
    <text evidence="6">The sequence shown here is derived from an EMBL/GenBank/DDBJ whole genome shotgun (WGS) entry which is preliminary data.</text>
</comment>
<keyword evidence="1" id="KW-0805">Transcription regulation</keyword>
<evidence type="ECO:0000256" key="3">
    <source>
        <dbReference type="ARBA" id="ARBA00023159"/>
    </source>
</evidence>
<keyword evidence="4" id="KW-0804">Transcription</keyword>
<dbReference type="InterPro" id="IPR018062">
    <property type="entry name" value="HTH_AraC-typ_CS"/>
</dbReference>
<dbReference type="Proteomes" id="UP000248975">
    <property type="component" value="Unassembled WGS sequence"/>
</dbReference>
<dbReference type="InterPro" id="IPR050204">
    <property type="entry name" value="AraC_XylS_family_regulators"/>
</dbReference>
<dbReference type="PANTHER" id="PTHR46796:SF2">
    <property type="entry name" value="TRANSCRIPTIONAL REGULATORY PROTEIN"/>
    <property type="match status" value="1"/>
</dbReference>
<dbReference type="PROSITE" id="PS01124">
    <property type="entry name" value="HTH_ARAC_FAMILY_2"/>
    <property type="match status" value="1"/>
</dbReference>
<gene>
    <name evidence="6" type="ORF">DI533_15920</name>
</gene>
<dbReference type="InterPro" id="IPR020449">
    <property type="entry name" value="Tscrpt_reg_AraC-type_HTH"/>
</dbReference>
<name>A0A2W5SAF1_CERSP</name>
<evidence type="ECO:0000259" key="5">
    <source>
        <dbReference type="PROSITE" id="PS01124"/>
    </source>
</evidence>
<dbReference type="PROSITE" id="PS00041">
    <property type="entry name" value="HTH_ARAC_FAMILY_1"/>
    <property type="match status" value="1"/>
</dbReference>
<keyword evidence="2" id="KW-0238">DNA-binding</keyword>
<sequence length="272" mass="30417">MTSIRLIRGAFGHVSLLDVTSDLVTHAHAELHLVINVGGASGTMTVGGQCVCPGPGVAIGVNSFEPHSHSFRDDSQPGRFLNFYIDPDWLAARHGAGPRLFRDKVIPLDDWLRKAVLDLLEPHAGENRAEDLAEYEVERLIDCLIDAAAPAQVVRRSWRAPGDPTDYRLRKALIVMEAHISRRMGLDELARSVGLSRPHFFALFKEHMKLTPNVYWNTLRMEEAQRQLEVSEESLTMVACNLGFTSQSNFTRFFRDHSGVTPTIYREASRAA</sequence>
<organism evidence="6 7">
    <name type="scientific">Cereibacter sphaeroides</name>
    <name type="common">Rhodobacter sphaeroides</name>
    <dbReference type="NCBI Taxonomy" id="1063"/>
    <lineage>
        <taxon>Bacteria</taxon>
        <taxon>Pseudomonadati</taxon>
        <taxon>Pseudomonadota</taxon>
        <taxon>Alphaproteobacteria</taxon>
        <taxon>Rhodobacterales</taxon>
        <taxon>Paracoccaceae</taxon>
        <taxon>Cereibacter</taxon>
    </lineage>
</organism>
<dbReference type="PRINTS" id="PR00032">
    <property type="entry name" value="HTHARAC"/>
</dbReference>
<feature type="domain" description="HTH araC/xylS-type" evidence="5">
    <location>
        <begin position="170"/>
        <end position="268"/>
    </location>
</feature>
<dbReference type="SUPFAM" id="SSF51215">
    <property type="entry name" value="Regulatory protein AraC"/>
    <property type="match status" value="1"/>
</dbReference>
<evidence type="ECO:0000256" key="2">
    <source>
        <dbReference type="ARBA" id="ARBA00023125"/>
    </source>
</evidence>
<dbReference type="InterPro" id="IPR009057">
    <property type="entry name" value="Homeodomain-like_sf"/>
</dbReference>
<dbReference type="PANTHER" id="PTHR46796">
    <property type="entry name" value="HTH-TYPE TRANSCRIPTIONAL ACTIVATOR RHAS-RELATED"/>
    <property type="match status" value="1"/>
</dbReference>
<proteinExistence type="predicted"/>
<dbReference type="SMART" id="SM00342">
    <property type="entry name" value="HTH_ARAC"/>
    <property type="match status" value="1"/>
</dbReference>